<reference evidence="1 2" key="1">
    <citation type="submission" date="2024-09" db="EMBL/GenBank/DDBJ databases">
        <title>Chromosome-scale assembly of Riccia fluitans.</title>
        <authorList>
            <person name="Paukszto L."/>
            <person name="Sawicki J."/>
            <person name="Karawczyk K."/>
            <person name="Piernik-Szablinska J."/>
            <person name="Szczecinska M."/>
            <person name="Mazdziarz M."/>
        </authorList>
    </citation>
    <scope>NUCLEOTIDE SEQUENCE [LARGE SCALE GENOMIC DNA]</scope>
    <source>
        <strain evidence="1">Rf_01</strain>
        <tissue evidence="1">Aerial parts of the thallus</tissue>
    </source>
</reference>
<dbReference type="EMBL" id="JBHFFA010000004">
    <property type="protein sequence ID" value="KAL2630534.1"/>
    <property type="molecule type" value="Genomic_DNA"/>
</dbReference>
<gene>
    <name evidence="1" type="ORF">R1flu_015220</name>
</gene>
<evidence type="ECO:0000313" key="1">
    <source>
        <dbReference type="EMBL" id="KAL2630534.1"/>
    </source>
</evidence>
<protein>
    <submittedName>
        <fullName evidence="1">Uncharacterized protein</fullName>
    </submittedName>
</protein>
<sequence length="67" mass="7900">MLTYFVHIPANWCRPRIVDTRLSLHVKFGALPISGRRRRELLQQTFTHMWYSAVIFNSAQAKVQTQI</sequence>
<evidence type="ECO:0000313" key="2">
    <source>
        <dbReference type="Proteomes" id="UP001605036"/>
    </source>
</evidence>
<dbReference type="Proteomes" id="UP001605036">
    <property type="component" value="Unassembled WGS sequence"/>
</dbReference>
<keyword evidence="2" id="KW-1185">Reference proteome</keyword>
<proteinExistence type="predicted"/>
<comment type="caution">
    <text evidence="1">The sequence shown here is derived from an EMBL/GenBank/DDBJ whole genome shotgun (WGS) entry which is preliminary data.</text>
</comment>
<dbReference type="AlphaFoldDB" id="A0ABD1YLJ9"/>
<name>A0ABD1YLJ9_9MARC</name>
<organism evidence="1 2">
    <name type="scientific">Riccia fluitans</name>
    <dbReference type="NCBI Taxonomy" id="41844"/>
    <lineage>
        <taxon>Eukaryota</taxon>
        <taxon>Viridiplantae</taxon>
        <taxon>Streptophyta</taxon>
        <taxon>Embryophyta</taxon>
        <taxon>Marchantiophyta</taxon>
        <taxon>Marchantiopsida</taxon>
        <taxon>Marchantiidae</taxon>
        <taxon>Marchantiales</taxon>
        <taxon>Ricciaceae</taxon>
        <taxon>Riccia</taxon>
    </lineage>
</organism>
<accession>A0ABD1YLJ9</accession>